<evidence type="ECO:0000313" key="2">
    <source>
        <dbReference type="Proteomes" id="UP000005019"/>
    </source>
</evidence>
<organism evidence="1 2">
    <name type="scientific">Methyloversatilis universalis (strain ATCC BAA-1314 / DSM 25237 / JCM 13912 / CCUG 52030 / FAM5)</name>
    <dbReference type="NCBI Taxonomy" id="1000565"/>
    <lineage>
        <taxon>Bacteria</taxon>
        <taxon>Pseudomonadati</taxon>
        <taxon>Pseudomonadota</taxon>
        <taxon>Betaproteobacteria</taxon>
        <taxon>Nitrosomonadales</taxon>
        <taxon>Sterolibacteriaceae</taxon>
        <taxon>Methyloversatilis</taxon>
    </lineage>
</organism>
<dbReference type="EMBL" id="AFHG01000041">
    <property type="protein sequence ID" value="EGK72321.1"/>
    <property type="molecule type" value="Genomic_DNA"/>
</dbReference>
<protein>
    <submittedName>
        <fullName evidence="1">Uncharacterized protein</fullName>
    </submittedName>
</protein>
<accession>F5RAV0</accession>
<evidence type="ECO:0000313" key="1">
    <source>
        <dbReference type="EMBL" id="EGK72321.1"/>
    </source>
</evidence>
<proteinExistence type="predicted"/>
<gene>
    <name evidence="1" type="ORF">METUNv1_01437</name>
</gene>
<comment type="caution">
    <text evidence="1">The sequence shown here is derived from an EMBL/GenBank/DDBJ whole genome shotgun (WGS) entry which is preliminary data.</text>
</comment>
<name>F5RAV0_METUF</name>
<keyword evidence="2" id="KW-1185">Reference proteome</keyword>
<reference evidence="1 2" key="1">
    <citation type="journal article" date="2011" name="J. Bacteriol.">
        <title>Genome sequence of Methyloversatilis universalis FAM5T, a methylotrophic representative of the order Rhodocyclales.</title>
        <authorList>
            <person name="Kittichotirat W."/>
            <person name="Good N.M."/>
            <person name="Hall R."/>
            <person name="Bringel F."/>
            <person name="Lajus A."/>
            <person name="Medigue C."/>
            <person name="Smalley N.E."/>
            <person name="Beck D."/>
            <person name="Bumgarner R."/>
            <person name="Vuilleumier S."/>
            <person name="Kalyuzhnaya M.G."/>
        </authorList>
    </citation>
    <scope>NUCLEOTIDE SEQUENCE [LARGE SCALE GENOMIC DNA]</scope>
    <source>
        <strain evidence="2">ATCC BAA-1314 / JCM 13912 / FAM5</strain>
    </source>
</reference>
<dbReference type="Proteomes" id="UP000005019">
    <property type="component" value="Unassembled WGS sequence"/>
</dbReference>
<sequence length="59" mass="6584">MRRLQSEDSVFGARHDPALLRASRAAGRRTVSGRLARRRAGQFRRAAFGAAHRRPVALD</sequence>
<dbReference type="AlphaFoldDB" id="F5RAV0"/>